<dbReference type="InterPro" id="IPR027417">
    <property type="entry name" value="P-loop_NTPase"/>
</dbReference>
<organism evidence="4">
    <name type="scientific">marine sediment metagenome</name>
    <dbReference type="NCBI Taxonomy" id="412755"/>
    <lineage>
        <taxon>unclassified sequences</taxon>
        <taxon>metagenomes</taxon>
        <taxon>ecological metagenomes</taxon>
    </lineage>
</organism>
<dbReference type="InterPro" id="IPR041664">
    <property type="entry name" value="AAA_16"/>
</dbReference>
<dbReference type="SUPFAM" id="SSF55073">
    <property type="entry name" value="Nucleotide cyclase"/>
    <property type="match status" value="1"/>
</dbReference>
<dbReference type="SUPFAM" id="SSF52540">
    <property type="entry name" value="P-loop containing nucleoside triphosphate hydrolases"/>
    <property type="match status" value="1"/>
</dbReference>
<dbReference type="CDD" id="cd07302">
    <property type="entry name" value="CHD"/>
    <property type="match status" value="1"/>
</dbReference>
<feature type="non-terminal residue" evidence="4">
    <location>
        <position position="1"/>
    </location>
</feature>
<evidence type="ECO:0000256" key="1">
    <source>
        <dbReference type="ARBA" id="ARBA00022741"/>
    </source>
</evidence>
<dbReference type="GO" id="GO:0035556">
    <property type="term" value="P:intracellular signal transduction"/>
    <property type="evidence" value="ECO:0007669"/>
    <property type="project" value="InterPro"/>
</dbReference>
<reference evidence="4" key="1">
    <citation type="journal article" date="2015" name="Nature">
        <title>Complex archaea that bridge the gap between prokaryotes and eukaryotes.</title>
        <authorList>
            <person name="Spang A."/>
            <person name="Saw J.H."/>
            <person name="Jorgensen S.L."/>
            <person name="Zaremba-Niedzwiedzka K."/>
            <person name="Martijn J."/>
            <person name="Lind A.E."/>
            <person name="van Eijk R."/>
            <person name="Schleper C."/>
            <person name="Guy L."/>
            <person name="Ettema T.J."/>
        </authorList>
    </citation>
    <scope>NUCLEOTIDE SEQUENCE</scope>
</reference>
<dbReference type="PANTHER" id="PTHR16305:SF28">
    <property type="entry name" value="GUANYLATE CYCLASE DOMAIN-CONTAINING PROTEIN"/>
    <property type="match status" value="1"/>
</dbReference>
<evidence type="ECO:0000313" key="4">
    <source>
        <dbReference type="EMBL" id="KKL47383.1"/>
    </source>
</evidence>
<dbReference type="EMBL" id="LAZR01033685">
    <property type="protein sequence ID" value="KKL47383.1"/>
    <property type="molecule type" value="Genomic_DNA"/>
</dbReference>
<dbReference type="Pfam" id="PF00211">
    <property type="entry name" value="Guanylate_cyc"/>
    <property type="match status" value="1"/>
</dbReference>
<feature type="domain" description="Guanylate cyclase" evidence="3">
    <location>
        <begin position="1"/>
        <end position="64"/>
    </location>
</feature>
<dbReference type="Gene3D" id="3.40.50.300">
    <property type="entry name" value="P-loop containing nucleotide triphosphate hydrolases"/>
    <property type="match status" value="1"/>
</dbReference>
<accession>A0A0F9CDE0</accession>
<dbReference type="InterPro" id="IPR029787">
    <property type="entry name" value="Nucleotide_cyclase"/>
</dbReference>
<comment type="caution">
    <text evidence="4">The sequence shown here is derived from an EMBL/GenBank/DDBJ whole genome shotgun (WGS) entry which is preliminary data.</text>
</comment>
<dbReference type="Pfam" id="PF13191">
    <property type="entry name" value="AAA_16"/>
    <property type="match status" value="1"/>
</dbReference>
<name>A0A0F9CDE0_9ZZZZ</name>
<dbReference type="InterPro" id="IPR001054">
    <property type="entry name" value="A/G_cyclase"/>
</dbReference>
<sequence>SAYSIHREIARFNDRTKQEKENFPPLKMRIGIHTGPVVVGTLGNDLRVEFKAVGNTVNLASRMEGLAEPGTTYVSDDTFRLTEGFFRFEALGEREVKGKEEPVNVFRVIAPSTRRTRFDVSAERGLTPFVGRERELELLLDGFERSKEGRGQAFSIMAEAGVGKSRLLYEFRKAVANEDVTFLEGKCLSYSRGVVYHPVIDIVKSNFDIMEGDGDSEIREKLKRGLKTIGTDEDSTLPYLLELLSVKDSGIDKILMSPEARKDRIMEAIKRITLKGSEIRPLILAYEDLHWADKSSEEVLKYVLESIPGARVLMIFTYRPEFVHTWGAKSFHNQLTLNRLSNRESLVMVNHLLGTKDIDSNLEDLILEKTEGFPFFIEEFIRSLRDQKIIEKRDNKYHLAKDIHEVTIPSTIQDVIMARVDSVTEGAKEMLQTGSVIEREFTYELIKRVTGLPEQELLSHLSVLKDSELLYERGIYPESTYIFKHALTREVTYDSILTRKKKNLHEEIGNAIEELYADRFEERYELLAHHYGLAEDWEKAVHFGRLAAEKAYKLTQFQQA</sequence>
<dbReference type="GO" id="GO:0005737">
    <property type="term" value="C:cytoplasm"/>
    <property type="evidence" value="ECO:0007669"/>
    <property type="project" value="TreeGrafter"/>
</dbReference>
<dbReference type="GO" id="GO:0004016">
    <property type="term" value="F:adenylate cyclase activity"/>
    <property type="evidence" value="ECO:0007669"/>
    <property type="project" value="TreeGrafter"/>
</dbReference>
<dbReference type="PROSITE" id="PS50125">
    <property type="entry name" value="GUANYLATE_CYCLASE_2"/>
    <property type="match status" value="1"/>
</dbReference>
<dbReference type="PANTHER" id="PTHR16305">
    <property type="entry name" value="TESTICULAR SOLUBLE ADENYLYL CYCLASE"/>
    <property type="match status" value="1"/>
</dbReference>
<dbReference type="GO" id="GO:0009190">
    <property type="term" value="P:cyclic nucleotide biosynthetic process"/>
    <property type="evidence" value="ECO:0007669"/>
    <property type="project" value="InterPro"/>
</dbReference>
<feature type="non-terminal residue" evidence="4">
    <location>
        <position position="560"/>
    </location>
</feature>
<evidence type="ECO:0000259" key="3">
    <source>
        <dbReference type="PROSITE" id="PS50125"/>
    </source>
</evidence>
<evidence type="ECO:0000256" key="2">
    <source>
        <dbReference type="ARBA" id="ARBA00022840"/>
    </source>
</evidence>
<dbReference type="Gene3D" id="3.30.70.1230">
    <property type="entry name" value="Nucleotide cyclase"/>
    <property type="match status" value="1"/>
</dbReference>
<dbReference type="AlphaFoldDB" id="A0A0F9CDE0"/>
<gene>
    <name evidence="4" type="ORF">LCGC14_2336090</name>
</gene>
<proteinExistence type="predicted"/>
<keyword evidence="2" id="KW-0067">ATP-binding</keyword>
<keyword evidence="1" id="KW-0547">Nucleotide-binding</keyword>
<dbReference type="GO" id="GO:0005524">
    <property type="term" value="F:ATP binding"/>
    <property type="evidence" value="ECO:0007669"/>
    <property type="project" value="UniProtKB-KW"/>
</dbReference>
<protein>
    <recommendedName>
        <fullName evidence="3">Guanylate cyclase domain-containing protein</fullName>
    </recommendedName>
</protein>